<evidence type="ECO:0000313" key="2">
    <source>
        <dbReference type="Proteomes" id="UP001153334"/>
    </source>
</evidence>
<evidence type="ECO:0000313" key="1">
    <source>
        <dbReference type="EMBL" id="KAJ8106145.1"/>
    </source>
</evidence>
<accession>A0ACC2HTG4</accession>
<organism evidence="1 2">
    <name type="scientific">Nemania bipapillata</name>
    <dbReference type="NCBI Taxonomy" id="110536"/>
    <lineage>
        <taxon>Eukaryota</taxon>
        <taxon>Fungi</taxon>
        <taxon>Dikarya</taxon>
        <taxon>Ascomycota</taxon>
        <taxon>Pezizomycotina</taxon>
        <taxon>Sordariomycetes</taxon>
        <taxon>Xylariomycetidae</taxon>
        <taxon>Xylariales</taxon>
        <taxon>Xylariaceae</taxon>
        <taxon>Nemania</taxon>
    </lineage>
</organism>
<dbReference type="EMBL" id="JAPESX010002943">
    <property type="protein sequence ID" value="KAJ8106145.1"/>
    <property type="molecule type" value="Genomic_DNA"/>
</dbReference>
<keyword evidence="2" id="KW-1185">Reference proteome</keyword>
<protein>
    <submittedName>
        <fullName evidence="1">Uncharacterized protein</fullName>
    </submittedName>
</protein>
<sequence>MLGEYSGSDDQAMYITLFILTAGSDNPRMTMNAFLMACIAWPESIRRMRLELDRICGADADRLPGMEDLANAPYASAVIKEVLRWRPTVPLIPQRVLVEDLEFEGYKFPAGTEFLVNTISVCTHGFDDPSSFKPERWLGTKKDGEQSDTHSGGAGVQHNLWQFAFNAGRRSCVGYKLAQKEMFVAFSRLVYCFDFSPAGEFNDRELNAFAPGQPFPVRATQRNVGYGEPQTELSWIGKVSTRLDKSFTRTHVHHATANGYLVPTRSQQQQ</sequence>
<comment type="caution">
    <text evidence="1">The sequence shown here is derived from an EMBL/GenBank/DDBJ whole genome shotgun (WGS) entry which is preliminary data.</text>
</comment>
<proteinExistence type="predicted"/>
<gene>
    <name evidence="1" type="ORF">ONZ43_g7162</name>
</gene>
<reference evidence="1" key="1">
    <citation type="submission" date="2022-11" db="EMBL/GenBank/DDBJ databases">
        <title>Genome Sequence of Nemania bipapillata.</title>
        <authorList>
            <person name="Buettner E."/>
        </authorList>
    </citation>
    <scope>NUCLEOTIDE SEQUENCE</scope>
    <source>
        <strain evidence="1">CP14</strain>
    </source>
</reference>
<name>A0ACC2HTG4_9PEZI</name>
<dbReference type="Proteomes" id="UP001153334">
    <property type="component" value="Unassembled WGS sequence"/>
</dbReference>